<dbReference type="RefSeq" id="WP_107018488.1">
    <property type="nucleotide sequence ID" value="NZ_KZ679045.1"/>
</dbReference>
<dbReference type="Proteomes" id="UP000240429">
    <property type="component" value="Unassembled WGS sequence"/>
</dbReference>
<dbReference type="AlphaFoldDB" id="A0A2P8Q5C5"/>
<evidence type="ECO:0000313" key="1">
    <source>
        <dbReference type="EMBL" id="PSM41445.1"/>
    </source>
</evidence>
<sequence length="108" mass="11671">MKTQDGLRLLPWAGPDGKPCYLSTEDQDSYVSRLADQIEATQLGMASALLEQALQVLEDGASDPEWLSLLVAQLAGSLRDVLRVANSRGSCLAMPDILEGEPQSDRRG</sequence>
<name>A0A2P8Q5C5_9ACTN</name>
<reference evidence="1 2" key="1">
    <citation type="submission" date="2018-03" db="EMBL/GenBank/DDBJ databases">
        <title>Streptomyces dioscori sp. nov., a novel endophytic actinobacterium isolated from bulbil of Dioscorea bulbifera L.</title>
        <authorList>
            <person name="Zhikuan W."/>
        </authorList>
    </citation>
    <scope>NUCLEOTIDE SEQUENCE [LARGE SCALE GENOMIC DNA]</scope>
    <source>
        <strain evidence="1 2">A217</strain>
    </source>
</reference>
<organism evidence="1 2">
    <name type="scientific">Streptomyces dioscori</name>
    <dbReference type="NCBI Taxonomy" id="2109333"/>
    <lineage>
        <taxon>Bacteria</taxon>
        <taxon>Bacillati</taxon>
        <taxon>Actinomycetota</taxon>
        <taxon>Actinomycetes</taxon>
        <taxon>Kitasatosporales</taxon>
        <taxon>Streptomycetaceae</taxon>
        <taxon>Streptomyces</taxon>
        <taxon>Streptomyces aurantiacus group</taxon>
    </lineage>
</organism>
<protein>
    <submittedName>
        <fullName evidence="1">Uncharacterized protein</fullName>
    </submittedName>
</protein>
<gene>
    <name evidence="1" type="ORF">C6Y14_22045</name>
</gene>
<evidence type="ECO:0000313" key="2">
    <source>
        <dbReference type="Proteomes" id="UP000240429"/>
    </source>
</evidence>
<comment type="caution">
    <text evidence="1">The sequence shown here is derived from an EMBL/GenBank/DDBJ whole genome shotgun (WGS) entry which is preliminary data.</text>
</comment>
<keyword evidence="2" id="KW-1185">Reference proteome</keyword>
<dbReference type="OrthoDB" id="4320909at2"/>
<accession>A0A2P8Q5C5</accession>
<dbReference type="EMBL" id="PYBJ01000014">
    <property type="protein sequence ID" value="PSM41445.1"/>
    <property type="molecule type" value="Genomic_DNA"/>
</dbReference>
<proteinExistence type="predicted"/>